<evidence type="ECO:0000313" key="2">
    <source>
        <dbReference type="EMBL" id="KLO05186.1"/>
    </source>
</evidence>
<feature type="region of interest" description="Disordered" evidence="1">
    <location>
        <begin position="112"/>
        <end position="157"/>
    </location>
</feature>
<evidence type="ECO:0000256" key="1">
    <source>
        <dbReference type="SAM" id="MobiDB-lite"/>
    </source>
</evidence>
<dbReference type="Proteomes" id="UP000053477">
    <property type="component" value="Unassembled WGS sequence"/>
</dbReference>
<name>A0A0H2RK68_9AGAM</name>
<dbReference type="InParanoid" id="A0A0H2RK68"/>
<feature type="compositionally biased region" description="Basic and acidic residues" evidence="1">
    <location>
        <begin position="138"/>
        <end position="157"/>
    </location>
</feature>
<dbReference type="AlphaFoldDB" id="A0A0H2RK68"/>
<evidence type="ECO:0000313" key="3">
    <source>
        <dbReference type="Proteomes" id="UP000053477"/>
    </source>
</evidence>
<accession>A0A0H2RK68</accession>
<proteinExistence type="predicted"/>
<keyword evidence="3" id="KW-1185">Reference proteome</keyword>
<reference evidence="2 3" key="1">
    <citation type="submission" date="2015-04" db="EMBL/GenBank/DDBJ databases">
        <title>Complete genome sequence of Schizopora paradoxa KUC8140, a cosmopolitan wood degrader in East Asia.</title>
        <authorList>
            <consortium name="DOE Joint Genome Institute"/>
            <person name="Min B."/>
            <person name="Park H."/>
            <person name="Jang Y."/>
            <person name="Kim J.-J."/>
            <person name="Kim K.H."/>
            <person name="Pangilinan J."/>
            <person name="Lipzen A."/>
            <person name="Riley R."/>
            <person name="Grigoriev I.V."/>
            <person name="Spatafora J.W."/>
            <person name="Choi I.-G."/>
        </authorList>
    </citation>
    <scope>NUCLEOTIDE SEQUENCE [LARGE SCALE GENOMIC DNA]</scope>
    <source>
        <strain evidence="2 3">KUC8140</strain>
    </source>
</reference>
<sequence length="157" mass="17511">MAVANIVNFILIFATDFDYIETGAGNTSEVTHSISVIMASRMMLNIMEAADRRVSNEHETNDESTENVYDISAMHFTTHFNPEFSTIATSPLYPSIPGQRPSILESAPEDINSQTWNGEAGKSEEFVRGDSTSARNYESTHHPFEDEHSKIEPNVHS</sequence>
<gene>
    <name evidence="2" type="ORF">SCHPADRAFT_733812</name>
</gene>
<organism evidence="2 3">
    <name type="scientific">Schizopora paradoxa</name>
    <dbReference type="NCBI Taxonomy" id="27342"/>
    <lineage>
        <taxon>Eukaryota</taxon>
        <taxon>Fungi</taxon>
        <taxon>Dikarya</taxon>
        <taxon>Basidiomycota</taxon>
        <taxon>Agaricomycotina</taxon>
        <taxon>Agaricomycetes</taxon>
        <taxon>Hymenochaetales</taxon>
        <taxon>Schizoporaceae</taxon>
        <taxon>Schizopora</taxon>
    </lineage>
</organism>
<protein>
    <submittedName>
        <fullName evidence="2">Uncharacterized protein</fullName>
    </submittedName>
</protein>
<dbReference type="EMBL" id="KQ086348">
    <property type="protein sequence ID" value="KLO05186.1"/>
    <property type="molecule type" value="Genomic_DNA"/>
</dbReference>